<dbReference type="InterPro" id="IPR006600">
    <property type="entry name" value="HTH_CenpB_DNA-bd_dom"/>
</dbReference>
<evidence type="ECO:0000313" key="6">
    <source>
        <dbReference type="Proteomes" id="UP000078046"/>
    </source>
</evidence>
<gene>
    <name evidence="5" type="ORF">A3Q56_01979</name>
</gene>
<dbReference type="GO" id="GO:0005634">
    <property type="term" value="C:nucleus"/>
    <property type="evidence" value="ECO:0007669"/>
    <property type="project" value="UniProtKB-SubCell"/>
</dbReference>
<dbReference type="InterPro" id="IPR007889">
    <property type="entry name" value="HTH_Psq"/>
</dbReference>
<evidence type="ECO:0000259" key="4">
    <source>
        <dbReference type="PROSITE" id="PS51253"/>
    </source>
</evidence>
<dbReference type="InterPro" id="IPR004875">
    <property type="entry name" value="DDE_SF_endonuclease_dom"/>
</dbReference>
<keyword evidence="3" id="KW-0539">Nucleus</keyword>
<comment type="subcellular location">
    <subcellularLocation>
        <location evidence="1">Nucleus</location>
    </subcellularLocation>
</comment>
<sequence>MSSPIDWSIISNNEEIVEESQMSDNIGMEIIANNYMSNVQETLLNDMSHSIQYEDITSTDMNGHILETEIVQDRYIISNNEQVISTDPDSNLDVKIDSSNMDIENSYMDNSVANNAQSEIEIHTGEYEQNVDDVIGAIEEVKGDSYYIESYDSINDIEISPNDVYDNDKISPNNIVDVNESDIIVMENIELDKKPKRASKKRQFAHRLQWKNDDMIAAMKAVEEENYTLRGSAKKFGVPYSSLKDRVQGRVQHGVKPGVKTILSPEEEDELKNYIADIQRCGFNISNWQVRERAAEMLMLYRGHQNPYSGGIPGQNWLAGFLKRHPTVEIKKTINRESQPSFFEQKVMFNEFFSLVNHLYQKHSYNVKPSRIFAMNDFKVSGFNEIRMIWAIAADGSHLPPFIIVRGNSVKFAAARQTYPDAYFVCTRDGMVTSETLLWWFRDHFVRKTNASYSNPCLLFMSQSIQDISFQMMQVANEQRVHIVNIPLSASNVIHPLDDQLTSLVDQLAFQKARHWKETVGTPFTYRILSQTLLSVWENDLDSEMIMHKFKSKLLFPLNQDSLTDASIQETVNFCKYDEEPCFNGIHVRNMTPPPVEDPRNVDSLNSHYDDQNNILSNIAISRTKKGDKNWPNSIMWPATKKRSKYKTRKSEEKKIFTFDNYQQHRQLTQAIQSIMPPVDCGNFELENSQVFSDQSRVNNNYEDVKFDVPVNEVIVSSYEENDKSLHKYVSKKNIPLKVEIIDPSTPRKFNHSGKNIKVIHINKSNQKIVTLKNPKTFISETSSHVE</sequence>
<protein>
    <recommendedName>
        <fullName evidence="4">HTH CENPB-type domain-containing protein</fullName>
    </recommendedName>
</protein>
<feature type="domain" description="HTH CENPB-type" evidence="4">
    <location>
        <begin position="255"/>
        <end position="331"/>
    </location>
</feature>
<comment type="caution">
    <text evidence="5">The sequence shown here is derived from an EMBL/GenBank/DDBJ whole genome shotgun (WGS) entry which is preliminary data.</text>
</comment>
<evidence type="ECO:0000256" key="3">
    <source>
        <dbReference type="ARBA" id="ARBA00023242"/>
    </source>
</evidence>
<dbReference type="Pfam" id="PF03221">
    <property type="entry name" value="HTH_Tnp_Tc5"/>
    <property type="match status" value="1"/>
</dbReference>
<dbReference type="OrthoDB" id="6146321at2759"/>
<dbReference type="InterPro" id="IPR009057">
    <property type="entry name" value="Homeodomain-like_sf"/>
</dbReference>
<dbReference type="SUPFAM" id="SSF46689">
    <property type="entry name" value="Homeodomain-like"/>
    <property type="match status" value="1"/>
</dbReference>
<dbReference type="Gene3D" id="1.10.10.60">
    <property type="entry name" value="Homeodomain-like"/>
    <property type="match status" value="1"/>
</dbReference>
<dbReference type="Proteomes" id="UP000078046">
    <property type="component" value="Unassembled WGS sequence"/>
</dbReference>
<organism evidence="5 6">
    <name type="scientific">Intoshia linei</name>
    <dbReference type="NCBI Taxonomy" id="1819745"/>
    <lineage>
        <taxon>Eukaryota</taxon>
        <taxon>Metazoa</taxon>
        <taxon>Spiralia</taxon>
        <taxon>Lophotrochozoa</taxon>
        <taxon>Mesozoa</taxon>
        <taxon>Orthonectida</taxon>
        <taxon>Rhopaluridae</taxon>
        <taxon>Intoshia</taxon>
    </lineage>
</organism>
<name>A0A177B9D5_9BILA</name>
<evidence type="ECO:0000313" key="5">
    <source>
        <dbReference type="EMBL" id="OAF70263.1"/>
    </source>
</evidence>
<dbReference type="GO" id="GO:0003677">
    <property type="term" value="F:DNA binding"/>
    <property type="evidence" value="ECO:0007669"/>
    <property type="project" value="UniProtKB-KW"/>
</dbReference>
<dbReference type="EMBL" id="LWCA01000168">
    <property type="protein sequence ID" value="OAF70263.1"/>
    <property type="molecule type" value="Genomic_DNA"/>
</dbReference>
<reference evidence="5 6" key="1">
    <citation type="submission" date="2016-04" db="EMBL/GenBank/DDBJ databases">
        <title>The genome of Intoshia linei affirms orthonectids as highly simplified spiralians.</title>
        <authorList>
            <person name="Mikhailov K.V."/>
            <person name="Slusarev G.S."/>
            <person name="Nikitin M.A."/>
            <person name="Logacheva M.D."/>
            <person name="Penin A."/>
            <person name="Aleoshin V."/>
            <person name="Panchin Y.V."/>
        </authorList>
    </citation>
    <scope>NUCLEOTIDE SEQUENCE [LARGE SCALE GENOMIC DNA]</scope>
    <source>
        <strain evidence="5">Intl2013</strain>
        <tissue evidence="5">Whole animal</tissue>
    </source>
</reference>
<evidence type="ECO:0000256" key="1">
    <source>
        <dbReference type="ARBA" id="ARBA00004123"/>
    </source>
</evidence>
<keyword evidence="2" id="KW-0238">DNA-binding</keyword>
<dbReference type="Pfam" id="PF03184">
    <property type="entry name" value="DDE_1"/>
    <property type="match status" value="1"/>
</dbReference>
<accession>A0A177B9D5</accession>
<dbReference type="Pfam" id="PF05225">
    <property type="entry name" value="HTH_psq"/>
    <property type="match status" value="1"/>
</dbReference>
<dbReference type="AlphaFoldDB" id="A0A177B9D5"/>
<proteinExistence type="predicted"/>
<dbReference type="PROSITE" id="PS51253">
    <property type="entry name" value="HTH_CENPB"/>
    <property type="match status" value="1"/>
</dbReference>
<evidence type="ECO:0000256" key="2">
    <source>
        <dbReference type="ARBA" id="ARBA00023125"/>
    </source>
</evidence>
<keyword evidence="6" id="KW-1185">Reference proteome</keyword>